<keyword evidence="6 8" id="KW-0663">Pyridoxal phosphate</keyword>
<dbReference type="GO" id="GO:0004760">
    <property type="term" value="F:L-serine-pyruvate transaminase activity"/>
    <property type="evidence" value="ECO:0007669"/>
    <property type="project" value="TreeGrafter"/>
</dbReference>
<dbReference type="EC" id="2.6.1.44" evidence="3"/>
<reference evidence="12" key="1">
    <citation type="submission" date="2021-10" db="EMBL/GenBank/DDBJ databases">
        <title>De novo Genome Assembly of Clathrus columnatus (Basidiomycota, Fungi) Using Illumina and Nanopore Sequence Data.</title>
        <authorList>
            <person name="Ogiso-Tanaka E."/>
            <person name="Itagaki H."/>
            <person name="Hosoya T."/>
            <person name="Hosaka K."/>
        </authorList>
    </citation>
    <scope>NUCLEOTIDE SEQUENCE</scope>
    <source>
        <strain evidence="12">MO-923</strain>
    </source>
</reference>
<evidence type="ECO:0000256" key="2">
    <source>
        <dbReference type="ARBA" id="ARBA00009236"/>
    </source>
</evidence>
<dbReference type="GO" id="GO:0008453">
    <property type="term" value="F:alanine-glyoxylate transaminase activity"/>
    <property type="evidence" value="ECO:0007669"/>
    <property type="project" value="UniProtKB-EC"/>
</dbReference>
<keyword evidence="5" id="KW-0808">Transferase</keyword>
<accession>A0AAV5AFI1</accession>
<comment type="caution">
    <text evidence="12">The sequence shown here is derived from an EMBL/GenBank/DDBJ whole genome shotgun (WGS) entry which is preliminary data.</text>
</comment>
<feature type="modified residue" description="N6-(pyridoxal phosphate)lysine" evidence="8">
    <location>
        <position position="213"/>
    </location>
</feature>
<dbReference type="InterPro" id="IPR015424">
    <property type="entry name" value="PyrdxlP-dep_Trfase"/>
</dbReference>
<dbReference type="InterPro" id="IPR015422">
    <property type="entry name" value="PyrdxlP-dep_Trfase_small"/>
</dbReference>
<dbReference type="Proteomes" id="UP001050691">
    <property type="component" value="Unassembled WGS sequence"/>
</dbReference>
<gene>
    <name evidence="12" type="ORF">Clacol_005473</name>
</gene>
<name>A0AAV5AFI1_9AGAM</name>
<evidence type="ECO:0000256" key="9">
    <source>
        <dbReference type="RuleBase" id="RU004075"/>
    </source>
</evidence>
<dbReference type="Pfam" id="PF00266">
    <property type="entry name" value="Aminotran_5"/>
    <property type="match status" value="1"/>
</dbReference>
<dbReference type="FunFam" id="3.40.640.10:FF:000027">
    <property type="entry name" value="Serine--pyruvate aminotransferase, mitochondrial"/>
    <property type="match status" value="1"/>
</dbReference>
<dbReference type="InterPro" id="IPR024169">
    <property type="entry name" value="SP_NH2Trfase/AEP_transaminase"/>
</dbReference>
<dbReference type="SUPFAM" id="SSF53383">
    <property type="entry name" value="PLP-dependent transferases"/>
    <property type="match status" value="1"/>
</dbReference>
<evidence type="ECO:0000256" key="1">
    <source>
        <dbReference type="ARBA" id="ARBA00001933"/>
    </source>
</evidence>
<feature type="domain" description="Aminotransferase class V" evidence="11">
    <location>
        <begin position="30"/>
        <end position="284"/>
    </location>
</feature>
<dbReference type="Gene3D" id="3.40.640.10">
    <property type="entry name" value="Type I PLP-dependent aspartate aminotransferase-like (Major domain)"/>
    <property type="match status" value="1"/>
</dbReference>
<proteinExistence type="inferred from homology"/>
<dbReference type="PANTHER" id="PTHR21152:SF24">
    <property type="entry name" value="ALANINE--GLYOXYLATE AMINOTRANSFERASE 1"/>
    <property type="match status" value="1"/>
</dbReference>
<evidence type="ECO:0000256" key="7">
    <source>
        <dbReference type="PIRSR" id="PIRSR000524-1"/>
    </source>
</evidence>
<evidence type="ECO:0000256" key="8">
    <source>
        <dbReference type="PIRSR" id="PIRSR000524-50"/>
    </source>
</evidence>
<evidence type="ECO:0000256" key="6">
    <source>
        <dbReference type="ARBA" id="ARBA00022898"/>
    </source>
</evidence>
<dbReference type="InterPro" id="IPR015421">
    <property type="entry name" value="PyrdxlP-dep_Trfase_major"/>
</dbReference>
<keyword evidence="13" id="KW-1185">Reference proteome</keyword>
<dbReference type="PIRSF" id="PIRSF000524">
    <property type="entry name" value="SPT"/>
    <property type="match status" value="1"/>
</dbReference>
<comment type="similarity">
    <text evidence="2 9">Belongs to the class-V pyridoxal-phosphate-dependent aminotransferase family.</text>
</comment>
<evidence type="ECO:0000313" key="13">
    <source>
        <dbReference type="Proteomes" id="UP001050691"/>
    </source>
</evidence>
<comment type="cofactor">
    <cofactor evidence="1 8 10">
        <name>pyridoxal 5'-phosphate</name>
        <dbReference type="ChEBI" id="CHEBI:597326"/>
    </cofactor>
</comment>
<dbReference type="PANTHER" id="PTHR21152">
    <property type="entry name" value="AMINOTRANSFERASE CLASS V"/>
    <property type="match status" value="1"/>
</dbReference>
<evidence type="ECO:0000256" key="3">
    <source>
        <dbReference type="ARBA" id="ARBA00013049"/>
    </source>
</evidence>
<dbReference type="GO" id="GO:0005777">
    <property type="term" value="C:peroxisome"/>
    <property type="evidence" value="ECO:0007669"/>
    <property type="project" value="TreeGrafter"/>
</dbReference>
<keyword evidence="4" id="KW-0032">Aminotransferase</keyword>
<evidence type="ECO:0000256" key="4">
    <source>
        <dbReference type="ARBA" id="ARBA00022576"/>
    </source>
</evidence>
<protein>
    <recommendedName>
        <fullName evidence="3">alanine--glyoxylate transaminase</fullName>
        <ecNumber evidence="3">2.6.1.44</ecNumber>
    </recommendedName>
</protein>
<dbReference type="Gene3D" id="3.90.1150.10">
    <property type="entry name" value="Aspartate Aminotransferase, domain 1"/>
    <property type="match status" value="1"/>
</dbReference>
<dbReference type="PROSITE" id="PS00595">
    <property type="entry name" value="AA_TRANSFER_CLASS_5"/>
    <property type="match status" value="1"/>
</dbReference>
<evidence type="ECO:0000256" key="10">
    <source>
        <dbReference type="RuleBase" id="RU004504"/>
    </source>
</evidence>
<dbReference type="InterPro" id="IPR000192">
    <property type="entry name" value="Aminotrans_V_dom"/>
</dbReference>
<evidence type="ECO:0000256" key="5">
    <source>
        <dbReference type="ARBA" id="ARBA00022679"/>
    </source>
</evidence>
<feature type="binding site" evidence="7">
    <location>
        <position position="355"/>
    </location>
    <ligand>
        <name>substrate</name>
    </ligand>
</feature>
<dbReference type="EMBL" id="BPWL01000006">
    <property type="protein sequence ID" value="GJJ11241.1"/>
    <property type="molecule type" value="Genomic_DNA"/>
</dbReference>
<evidence type="ECO:0000259" key="11">
    <source>
        <dbReference type="Pfam" id="PF00266"/>
    </source>
</evidence>
<dbReference type="GO" id="GO:0019265">
    <property type="term" value="P:glycine biosynthetic process, by transamination of glyoxylate"/>
    <property type="evidence" value="ECO:0007669"/>
    <property type="project" value="TreeGrafter"/>
</dbReference>
<organism evidence="12 13">
    <name type="scientific">Clathrus columnatus</name>
    <dbReference type="NCBI Taxonomy" id="1419009"/>
    <lineage>
        <taxon>Eukaryota</taxon>
        <taxon>Fungi</taxon>
        <taxon>Dikarya</taxon>
        <taxon>Basidiomycota</taxon>
        <taxon>Agaricomycotina</taxon>
        <taxon>Agaricomycetes</taxon>
        <taxon>Phallomycetidae</taxon>
        <taxon>Phallales</taxon>
        <taxon>Clathraceae</taxon>
        <taxon>Clathrus</taxon>
    </lineage>
</organism>
<evidence type="ECO:0000313" key="12">
    <source>
        <dbReference type="EMBL" id="GJJ11241.1"/>
    </source>
</evidence>
<sequence>MSSSKDFKQIINILLLVIPGPIEVADDVLYANAHPSMSHVSAEFIPVFGDCIRYIRKVLFTETAQPFLIAGSGTLGWDQVGANLVVGYDALTDRLLEPGEKALVLHSGYFGDSFADALNTYGAEVDQIKAPLGMAVLEAELENSLMAKKYKIVTFTHVDTSTGVLSNAKRIAETVRRISPETLVVLDGVCSVASEEIRFDDWDIDIVMTATQKGLGTPPGLSIVVASKRALDVFLNRQSTPGSYYASWKKWLHIMQAYEQGKAAYFATPPVNLIYAFRESLNRIVNGSPSLEERFRLHREASKKVPLDDNFAANGMTAVYYPENLAAGDLLPRLASRNVVVAGGLHTEIKDKYFRIGHMGITVVDSHRGDLDTLIKALKESITEAQASKA</sequence>
<dbReference type="InterPro" id="IPR020578">
    <property type="entry name" value="Aminotrans_V_PyrdxlP_BS"/>
</dbReference>
<dbReference type="AlphaFoldDB" id="A0AAV5AFI1"/>